<dbReference type="SUPFAM" id="SSF47616">
    <property type="entry name" value="GST C-terminal domain-like"/>
    <property type="match status" value="1"/>
</dbReference>
<dbReference type="GO" id="GO:0051301">
    <property type="term" value="P:cell division"/>
    <property type="evidence" value="ECO:0007669"/>
    <property type="project" value="UniProtKB-KW"/>
</dbReference>
<dbReference type="Gene3D" id="3.30.720.220">
    <property type="match status" value="1"/>
</dbReference>
<dbReference type="Pfam" id="PF05439">
    <property type="entry name" value="JTB"/>
    <property type="match status" value="1"/>
</dbReference>
<dbReference type="InterPro" id="IPR025714">
    <property type="entry name" value="Methyltranfer_dom"/>
</dbReference>
<evidence type="ECO:0000256" key="3">
    <source>
        <dbReference type="ARBA" id="ARBA00004300"/>
    </source>
</evidence>
<dbReference type="EMBL" id="LR003934">
    <property type="protein sequence ID" value="SVE73553.1"/>
    <property type="molecule type" value="mRNA"/>
</dbReference>
<proteinExistence type="evidence at transcript level"/>
<evidence type="ECO:0000313" key="19">
    <source>
        <dbReference type="EMBL" id="SVE73553.1"/>
    </source>
</evidence>
<dbReference type="PANTHER" id="PTHR13369">
    <property type="match status" value="1"/>
</dbReference>
<name>A0A4Y7M1G3_9CRUS</name>
<evidence type="ECO:0000256" key="16">
    <source>
        <dbReference type="ARBA" id="ARBA00060886"/>
    </source>
</evidence>
<keyword evidence="6" id="KW-0963">Cytoplasm</keyword>
<dbReference type="GO" id="GO:0005813">
    <property type="term" value="C:centrosome"/>
    <property type="evidence" value="ECO:0007669"/>
    <property type="project" value="UniProtKB-SubCell"/>
</dbReference>
<evidence type="ECO:0000256" key="12">
    <source>
        <dbReference type="ARBA" id="ARBA00023128"/>
    </source>
</evidence>
<evidence type="ECO:0000256" key="9">
    <source>
        <dbReference type="ARBA" id="ARBA00022729"/>
    </source>
</evidence>
<reference evidence="19" key="1">
    <citation type="submission" date="2018-08" db="EMBL/GenBank/DDBJ databases">
        <authorList>
            <person name="Cornetti L."/>
        </authorList>
    </citation>
    <scope>NUCLEOTIDE SEQUENCE</scope>
    <source>
        <strain evidence="19">IL-KID-3b-11</strain>
    </source>
</reference>
<keyword evidence="7" id="KW-0132">Cell division</keyword>
<gene>
    <name evidence="19" type="primary">EOG090X0615</name>
</gene>
<dbReference type="PANTHER" id="PTHR13369:SF0">
    <property type="entry name" value="GLUTATHIONE S-TRANSFERASE C-TERMINAL DOMAIN-CONTAINING PROTEIN"/>
    <property type="match status" value="1"/>
</dbReference>
<keyword evidence="12" id="KW-0496">Mitochondrion</keyword>
<protein>
    <recommendedName>
        <fullName evidence="17">Protein JTB</fullName>
    </recommendedName>
</protein>
<organism evidence="19">
    <name type="scientific">Daphnia atkinsoni</name>
    <dbReference type="NCBI Taxonomy" id="342845"/>
    <lineage>
        <taxon>Eukaryota</taxon>
        <taxon>Metazoa</taxon>
        <taxon>Ecdysozoa</taxon>
        <taxon>Arthropoda</taxon>
        <taxon>Crustacea</taxon>
        <taxon>Branchiopoda</taxon>
        <taxon>Diplostraca</taxon>
        <taxon>Cladocera</taxon>
        <taxon>Anomopoda</taxon>
        <taxon>Daphniidae</taxon>
        <taxon>Daphnia</taxon>
        <taxon>Daphnia atkinsoni group</taxon>
    </lineage>
</organism>
<dbReference type="FunFam" id="3.30.720.220:FF:000001">
    <property type="entry name" value="Jumping translocation breakpoint"/>
    <property type="match status" value="1"/>
</dbReference>
<evidence type="ECO:0000256" key="10">
    <source>
        <dbReference type="ARBA" id="ARBA00022776"/>
    </source>
</evidence>
<comment type="subcellular location">
    <subcellularLocation>
        <location evidence="3">Cytoplasm</location>
        <location evidence="3">Cytoskeleton</location>
        <location evidence="3">Microtubule organizing center</location>
        <location evidence="3">Centrosome</location>
    </subcellularLocation>
    <subcellularLocation>
        <location evidence="2">Cytoplasm</location>
        <location evidence="2">Cytoskeleton</location>
        <location evidence="2">Spindle</location>
    </subcellularLocation>
    <subcellularLocation>
        <location evidence="4">Membrane</location>
        <topology evidence="4">Single-pass type I membrane protein</topology>
    </subcellularLocation>
    <subcellularLocation>
        <location evidence="1">Mitochondrion</location>
    </subcellularLocation>
</comment>
<comment type="similarity">
    <text evidence="5">Belongs to the GSTCD family.</text>
</comment>
<evidence type="ECO:0000256" key="6">
    <source>
        <dbReference type="ARBA" id="ARBA00022490"/>
    </source>
</evidence>
<evidence type="ECO:0000256" key="11">
    <source>
        <dbReference type="ARBA" id="ARBA00022989"/>
    </source>
</evidence>
<evidence type="ECO:0000256" key="14">
    <source>
        <dbReference type="ARBA" id="ARBA00023212"/>
    </source>
</evidence>
<evidence type="ECO:0000256" key="1">
    <source>
        <dbReference type="ARBA" id="ARBA00004173"/>
    </source>
</evidence>
<dbReference type="AlphaFoldDB" id="A0A4Y7M1G3"/>
<keyword evidence="13" id="KW-0472">Membrane</keyword>
<evidence type="ECO:0000256" key="5">
    <source>
        <dbReference type="ARBA" id="ARBA00008797"/>
    </source>
</evidence>
<sequence length="708" mass="79221">MFVDEKIGLSVAIVCLEHHLTQSSHHTSHFQANYSGNQTGIQCWLTGEKITILEECHPCTEFEKNSQSIGSCVATGYKEKIRCETSGDTYKSCERVLWLEERRFWTLEIVSLVLGLISSTFREKKEERRMTNTLYIPVMDGSTSLNGLITIFINNWSGNKTQLTLVNHPSDHLTIPILPQIIQSAKINPEFILLTTLPLLVVGESEDVCQLTVSGLAAVSRHLMKESDDPVVIKSLGFRGNCLQAPAECSIWTLFCEVQMIQSTICFLTQQQQDVIDIPTTLVKLEEHLKQPIRMHNVVKRFQTDQQSLCPQLKQEEIQKLAGSLLDHSYVEGPDMTLADLLLFPCITLLSDRLSSLGVQLANHLPRVYDWLTLIKPIVNQAWTKTVGETFPNVESLRIQLEPIVKIPLVKETSLYKKDSARRTGPVGNLSAEEIARVVDLLKKQRIMWLDDNEDVTTELPEGLVNQIDVAVCKDFIAKIDWSSLPDPAHPQQGHVPGSRLDRKIHQLDGMATAVIDAVKKGDVIVDFCSGGGHLGIVLAYLLPHCHVVMVDNKEESVRNARRRVAQLKLNNVTIIQSNLDYFRGRFDLGVALHACGVATDLVLHTCLAQRAAFVICPCCYGNLAHPDLPVHYPQSELYCNRSIPTDDFSILARMADHITPSGRLAMAAVDVDRLARASQDNYRVYLKKLKPDSCSPKHDLLIGIPLK</sequence>
<dbReference type="FunFam" id="3.40.50.150:FF:000725">
    <property type="entry name" value="Glutathione S-transferase, C-terminal domain-containing"/>
    <property type="match status" value="1"/>
</dbReference>
<dbReference type="Pfam" id="PF13679">
    <property type="entry name" value="Methyltransf_32"/>
    <property type="match status" value="1"/>
</dbReference>
<evidence type="ECO:0000259" key="18">
    <source>
        <dbReference type="Pfam" id="PF13679"/>
    </source>
</evidence>
<evidence type="ECO:0000256" key="13">
    <source>
        <dbReference type="ARBA" id="ARBA00023136"/>
    </source>
</evidence>
<dbReference type="GO" id="GO:0005819">
    <property type="term" value="C:spindle"/>
    <property type="evidence" value="ECO:0007669"/>
    <property type="project" value="UniProtKB-SubCell"/>
</dbReference>
<keyword evidence="8" id="KW-0812">Transmembrane</keyword>
<dbReference type="Gene3D" id="3.40.50.150">
    <property type="entry name" value="Vaccinia Virus protein VP39"/>
    <property type="match status" value="1"/>
</dbReference>
<keyword evidence="9" id="KW-0732">Signal</keyword>
<evidence type="ECO:0000256" key="15">
    <source>
        <dbReference type="ARBA" id="ARBA00023306"/>
    </source>
</evidence>
<keyword evidence="10" id="KW-0498">Mitosis</keyword>
<evidence type="ECO:0000256" key="7">
    <source>
        <dbReference type="ARBA" id="ARBA00022618"/>
    </source>
</evidence>
<keyword evidence="14" id="KW-0206">Cytoskeleton</keyword>
<dbReference type="SUPFAM" id="SSF53335">
    <property type="entry name" value="S-adenosyl-L-methionine-dependent methyltransferases"/>
    <property type="match status" value="1"/>
</dbReference>
<evidence type="ECO:0000256" key="17">
    <source>
        <dbReference type="ARBA" id="ARBA00068227"/>
    </source>
</evidence>
<dbReference type="GO" id="GO:0016020">
    <property type="term" value="C:membrane"/>
    <property type="evidence" value="ECO:0007669"/>
    <property type="project" value="UniProtKB-SubCell"/>
</dbReference>
<feature type="domain" description="Methyltransferase" evidence="18">
    <location>
        <begin position="503"/>
        <end position="625"/>
    </location>
</feature>
<keyword evidence="11" id="KW-1133">Transmembrane helix</keyword>
<comment type="similarity">
    <text evidence="16">Belongs to the JTB family.</text>
</comment>
<dbReference type="InterPro" id="IPR029063">
    <property type="entry name" value="SAM-dependent_MTases_sf"/>
</dbReference>
<dbReference type="CDD" id="cd02440">
    <property type="entry name" value="AdoMet_MTases"/>
    <property type="match status" value="1"/>
</dbReference>
<evidence type="ECO:0000256" key="4">
    <source>
        <dbReference type="ARBA" id="ARBA00004479"/>
    </source>
</evidence>
<accession>A0A4Y7M1G3</accession>
<evidence type="ECO:0000256" key="8">
    <source>
        <dbReference type="ARBA" id="ARBA00022692"/>
    </source>
</evidence>
<dbReference type="InterPro" id="IPR036282">
    <property type="entry name" value="Glutathione-S-Trfase_C_sf"/>
</dbReference>
<keyword evidence="15" id="KW-0131">Cell cycle</keyword>
<dbReference type="InterPro" id="IPR008657">
    <property type="entry name" value="JTB"/>
</dbReference>
<evidence type="ECO:0000256" key="2">
    <source>
        <dbReference type="ARBA" id="ARBA00004186"/>
    </source>
</evidence>
<dbReference type="GO" id="GO:0005739">
    <property type="term" value="C:mitochondrion"/>
    <property type="evidence" value="ECO:0007669"/>
    <property type="project" value="UniProtKB-SubCell"/>
</dbReference>